<dbReference type="PANTHER" id="PTHR43283">
    <property type="entry name" value="BETA-LACTAMASE-RELATED"/>
    <property type="match status" value="1"/>
</dbReference>
<evidence type="ECO:0000313" key="3">
    <source>
        <dbReference type="EMBL" id="GIG97716.1"/>
    </source>
</evidence>
<accession>A0ABQ4ESS4</accession>
<dbReference type="Pfam" id="PF00144">
    <property type="entry name" value="Beta-lactamase"/>
    <property type="match status" value="1"/>
</dbReference>
<protein>
    <submittedName>
        <fullName evidence="3">Serine hydrolase</fullName>
    </submittedName>
</protein>
<sequence length="658" mass="69635">MTGTEVVAMRRRRISTGVLGAGVGTAVLLTALAVAHPATAGPKVGQALTGPKVGQALAGPKVGQALTGPKVGQGVADPEVGQAVTGGRGGGWQGGPPTVGPGDVRFERRTLRAGRPQEVGLLPEYVDRLRTDAEAYLAPTPDHPTFPTYAGAVLLAAKDGVVVRHEAVGTAVRYSEVGPAPGRVGVELPADQQVPMAKDTIFDLASISKLFTTVVALRQVERGTIELDAPVVRYLPEFAAGGKEAVTVRMLLTHTGGLPAFAPLWSSYPTPEEREAAALASPFAAGASPGNQYVYSDLGLIALGVLVERVTGRPLEQLVAAEVTGPLRMLDTGYNPAPALRHRIAATEYQPYADRGMVWGEVHDENAWALGGVAGHAGLFSTAADLAIFCQMLLNGGEYRGARILRESTVRDMLVNYNAGLESRYPESDRGLGLELNKHWYMAGLSSPVAFGHTGFTGTSIVVDPLSHTFLILLTNRVHPDRNWGSNNVARRALARDLAYATPVRPPLGGTAWRADDRDSGSATLTAPLRRSAGRAAVASFQLWYDTEPRYDLLHFQTSADGGETWAPVDVTLVGPTGRWTAEGSVTGYGGRRWWQAFAELPAGTTDLRWSYTTDASSQGRGVYVDGLLVVGTNGLLFSGEGTDATRFTATGWTPSSR</sequence>
<keyword evidence="4" id="KW-1185">Reference proteome</keyword>
<dbReference type="PANTHER" id="PTHR43283:SF11">
    <property type="entry name" value="BETA-LACTAMASE-RELATED DOMAIN-CONTAINING PROTEIN"/>
    <property type="match status" value="1"/>
</dbReference>
<dbReference type="InterPro" id="IPR050789">
    <property type="entry name" value="Diverse_Enzym_Activities"/>
</dbReference>
<comment type="caution">
    <text evidence="3">The sequence shown here is derived from an EMBL/GenBank/DDBJ whole genome shotgun (WGS) entry which is preliminary data.</text>
</comment>
<organism evidence="3 4">
    <name type="scientific">Plantactinospora mayteni</name>
    <dbReference type="NCBI Taxonomy" id="566021"/>
    <lineage>
        <taxon>Bacteria</taxon>
        <taxon>Bacillati</taxon>
        <taxon>Actinomycetota</taxon>
        <taxon>Actinomycetes</taxon>
        <taxon>Micromonosporales</taxon>
        <taxon>Micromonosporaceae</taxon>
        <taxon>Plantactinospora</taxon>
    </lineage>
</organism>
<reference evidence="3 4" key="1">
    <citation type="submission" date="2021-01" db="EMBL/GenBank/DDBJ databases">
        <title>Whole genome shotgun sequence of Plantactinospora mayteni NBRC 109088.</title>
        <authorList>
            <person name="Komaki H."/>
            <person name="Tamura T."/>
        </authorList>
    </citation>
    <scope>NUCLEOTIDE SEQUENCE [LARGE SCALE GENOMIC DNA]</scope>
    <source>
        <strain evidence="3 4">NBRC 109088</strain>
    </source>
</reference>
<keyword evidence="1 3" id="KW-0378">Hydrolase</keyword>
<evidence type="ECO:0000313" key="4">
    <source>
        <dbReference type="Proteomes" id="UP000621500"/>
    </source>
</evidence>
<dbReference type="Gene3D" id="3.40.710.10">
    <property type="entry name" value="DD-peptidase/beta-lactamase superfamily"/>
    <property type="match status" value="1"/>
</dbReference>
<dbReference type="SUPFAM" id="SSF56601">
    <property type="entry name" value="beta-lactamase/transpeptidase-like"/>
    <property type="match status" value="1"/>
</dbReference>
<evidence type="ECO:0000259" key="2">
    <source>
        <dbReference type="Pfam" id="PF00144"/>
    </source>
</evidence>
<dbReference type="InterPro" id="IPR012338">
    <property type="entry name" value="Beta-lactam/transpept-like"/>
</dbReference>
<dbReference type="InterPro" id="IPR001466">
    <property type="entry name" value="Beta-lactam-related"/>
</dbReference>
<gene>
    <name evidence="3" type="primary">ampC_1</name>
    <name evidence="3" type="ORF">Pma05_42890</name>
</gene>
<dbReference type="Proteomes" id="UP000621500">
    <property type="component" value="Unassembled WGS sequence"/>
</dbReference>
<proteinExistence type="predicted"/>
<dbReference type="RefSeq" id="WP_203859185.1">
    <property type="nucleotide sequence ID" value="NZ_BAAAZQ010000013.1"/>
</dbReference>
<name>A0ABQ4ESS4_9ACTN</name>
<feature type="domain" description="Beta-lactamase-related" evidence="2">
    <location>
        <begin position="150"/>
        <end position="494"/>
    </location>
</feature>
<dbReference type="EMBL" id="BONX01000028">
    <property type="protein sequence ID" value="GIG97716.1"/>
    <property type="molecule type" value="Genomic_DNA"/>
</dbReference>
<dbReference type="Pfam" id="PF20773">
    <property type="entry name" value="InhA-like_MAM"/>
    <property type="match status" value="1"/>
</dbReference>
<evidence type="ECO:0000256" key="1">
    <source>
        <dbReference type="ARBA" id="ARBA00022801"/>
    </source>
</evidence>
<dbReference type="GO" id="GO:0016787">
    <property type="term" value="F:hydrolase activity"/>
    <property type="evidence" value="ECO:0007669"/>
    <property type="project" value="UniProtKB-KW"/>
</dbReference>